<dbReference type="EMBL" id="BMKO01000001">
    <property type="protein sequence ID" value="GGE65524.1"/>
    <property type="molecule type" value="Genomic_DNA"/>
</dbReference>
<proteinExistence type="predicted"/>
<accession>A0ABQ1SUI3</accession>
<organism evidence="1 2">
    <name type="scientific">Shewanella carassii</name>
    <dbReference type="NCBI Taxonomy" id="1987584"/>
    <lineage>
        <taxon>Bacteria</taxon>
        <taxon>Pseudomonadati</taxon>
        <taxon>Pseudomonadota</taxon>
        <taxon>Gammaproteobacteria</taxon>
        <taxon>Alteromonadales</taxon>
        <taxon>Shewanellaceae</taxon>
        <taxon>Shewanella</taxon>
    </lineage>
</organism>
<gene>
    <name evidence="1" type="ORF">GCM10011520_02860</name>
</gene>
<reference evidence="2" key="1">
    <citation type="journal article" date="2019" name="Int. J. Syst. Evol. Microbiol.">
        <title>The Global Catalogue of Microorganisms (GCM) 10K type strain sequencing project: providing services to taxonomists for standard genome sequencing and annotation.</title>
        <authorList>
            <consortium name="The Broad Institute Genomics Platform"/>
            <consortium name="The Broad Institute Genome Sequencing Center for Infectious Disease"/>
            <person name="Wu L."/>
            <person name="Ma J."/>
        </authorList>
    </citation>
    <scope>NUCLEOTIDE SEQUENCE [LARGE SCALE GENOMIC DNA]</scope>
    <source>
        <strain evidence="2">CGMCC 1.16033</strain>
    </source>
</reference>
<sequence length="58" mass="6565">MRVYLKTDNAVKRHLTRREAQLSQGDNNMLKKYLPVLAIAVGVVYAANRVPSVRRLIG</sequence>
<keyword evidence="2" id="KW-1185">Reference proteome</keyword>
<evidence type="ECO:0000313" key="1">
    <source>
        <dbReference type="EMBL" id="GGE65524.1"/>
    </source>
</evidence>
<protein>
    <submittedName>
        <fullName evidence="1">Uncharacterized protein</fullName>
    </submittedName>
</protein>
<evidence type="ECO:0000313" key="2">
    <source>
        <dbReference type="Proteomes" id="UP000606498"/>
    </source>
</evidence>
<comment type="caution">
    <text evidence="1">The sequence shown here is derived from an EMBL/GenBank/DDBJ whole genome shotgun (WGS) entry which is preliminary data.</text>
</comment>
<dbReference type="Proteomes" id="UP000606498">
    <property type="component" value="Unassembled WGS sequence"/>
</dbReference>
<name>A0ABQ1SUI3_9GAMM</name>